<feature type="transmembrane region" description="Helical" evidence="2">
    <location>
        <begin position="65"/>
        <end position="83"/>
    </location>
</feature>
<proteinExistence type="predicted"/>
<accession>R4PL16</accession>
<sequence length="199" mass="22657">MDSDQRQQVQELPSEEVPEEVQPMSSDAPAEDAQPLSQSPEAGDEDEETLLRWESPEYVQHERPVVWYIIMTVVVAALMAVAIFWMNSISFALLIPVMVVALLVYVRRPPAVVHYTLSRKGLHVDDRLLPYDTFKSFGVIVQGGHNSIILTPRKRFQLAQVLYFPEDVGEPLVDMLAARLPMKEVKPDLYDRITSKLRI</sequence>
<dbReference type="Proteomes" id="UP000013893">
    <property type="component" value="Chromosome"/>
</dbReference>
<feature type="compositionally biased region" description="Polar residues" evidence="1">
    <location>
        <begin position="1"/>
        <end position="11"/>
    </location>
</feature>
<reference evidence="3 4" key="1">
    <citation type="journal article" date="2013" name="Nat. Biotechnol.">
        <title>Genome sequences of rare, uncultured bacteria obtained by differential coverage binning of multiple metagenomes.</title>
        <authorList>
            <person name="Albertsen M."/>
            <person name="Hugenholtz P."/>
            <person name="Skarshewski A."/>
            <person name="Nielsen K.L."/>
            <person name="Tyson G.W."/>
            <person name="Nielsen P.H."/>
        </authorList>
    </citation>
    <scope>NUCLEOTIDE SEQUENCE [LARGE SCALE GENOMIC DNA]</scope>
    <source>
        <strain evidence="3">TM71</strain>
    </source>
</reference>
<evidence type="ECO:0000256" key="2">
    <source>
        <dbReference type="SAM" id="Phobius"/>
    </source>
</evidence>
<evidence type="ECO:0000256" key="1">
    <source>
        <dbReference type="SAM" id="MobiDB-lite"/>
    </source>
</evidence>
<dbReference type="EMBL" id="CP005957">
    <property type="protein sequence ID" value="AGL62248.1"/>
    <property type="molecule type" value="Genomic_DNA"/>
</dbReference>
<name>R4PL16_9BACT</name>
<dbReference type="AlphaFoldDB" id="R4PL16"/>
<feature type="region of interest" description="Disordered" evidence="1">
    <location>
        <begin position="1"/>
        <end position="52"/>
    </location>
</feature>
<keyword evidence="2" id="KW-0812">Transmembrane</keyword>
<evidence type="ECO:0000313" key="4">
    <source>
        <dbReference type="Proteomes" id="UP000013893"/>
    </source>
</evidence>
<gene>
    <name evidence="3" type="ORF">L336_0544</name>
</gene>
<dbReference type="HOGENOM" id="CLU_1529878_0_0_0"/>
<organism evidence="3 4">
    <name type="scientific">Candidatus Saccharimonas aalborgensis</name>
    <dbReference type="NCBI Taxonomy" id="1332188"/>
    <lineage>
        <taxon>Bacteria</taxon>
        <taxon>Candidatus Saccharimonadota</taxon>
        <taxon>Candidatus Saccharimonadia</taxon>
        <taxon>Candidatus Saccharimonadales</taxon>
        <taxon>Candidatus Saccharimonadaceae</taxon>
        <taxon>Candidatus Saccharimonas</taxon>
    </lineage>
</organism>
<keyword evidence="2" id="KW-1133">Transmembrane helix</keyword>
<dbReference type="KEGG" id="saal:L336_0544"/>
<feature type="transmembrane region" description="Helical" evidence="2">
    <location>
        <begin position="89"/>
        <end position="106"/>
    </location>
</feature>
<keyword evidence="4" id="KW-1185">Reference proteome</keyword>
<keyword evidence="2" id="KW-0472">Membrane</keyword>
<evidence type="ECO:0000313" key="3">
    <source>
        <dbReference type="EMBL" id="AGL62248.1"/>
    </source>
</evidence>
<dbReference type="RefSeq" id="WP_015641698.1">
    <property type="nucleotide sequence ID" value="NC_021219.1"/>
</dbReference>
<protein>
    <submittedName>
        <fullName evidence="3">Uncharacterized protein</fullName>
    </submittedName>
</protein>